<evidence type="ECO:0000313" key="1">
    <source>
        <dbReference type="EMBL" id="QHT78850.1"/>
    </source>
</evidence>
<protein>
    <submittedName>
        <fullName evidence="1">Uncharacterized protein</fullName>
    </submittedName>
</protein>
<name>A0A6C0HEP9_9ZZZZ</name>
<organism evidence="1">
    <name type="scientific">viral metagenome</name>
    <dbReference type="NCBI Taxonomy" id="1070528"/>
    <lineage>
        <taxon>unclassified sequences</taxon>
        <taxon>metagenomes</taxon>
        <taxon>organismal metagenomes</taxon>
    </lineage>
</organism>
<sequence length="68" mass="7705">MSERTQLSKTFCRCIKNIRKTIKVRKGSSKESAAIAICVRSVLGSRGRTLKKFRCGKKGFLETQNLKK</sequence>
<dbReference type="AlphaFoldDB" id="A0A6C0HEP9"/>
<proteinExistence type="predicted"/>
<dbReference type="EMBL" id="MN739942">
    <property type="protein sequence ID" value="QHT78850.1"/>
    <property type="molecule type" value="Genomic_DNA"/>
</dbReference>
<reference evidence="1" key="1">
    <citation type="journal article" date="2020" name="Nature">
        <title>Giant virus diversity and host interactions through global metagenomics.</title>
        <authorList>
            <person name="Schulz F."/>
            <person name="Roux S."/>
            <person name="Paez-Espino D."/>
            <person name="Jungbluth S."/>
            <person name="Walsh D.A."/>
            <person name="Denef V.J."/>
            <person name="McMahon K.D."/>
            <person name="Konstantinidis K.T."/>
            <person name="Eloe-Fadrosh E.A."/>
            <person name="Kyrpides N.C."/>
            <person name="Woyke T."/>
        </authorList>
    </citation>
    <scope>NUCLEOTIDE SEQUENCE</scope>
    <source>
        <strain evidence="1">GVMAG-M-3300023179-97</strain>
    </source>
</reference>
<accession>A0A6C0HEP9</accession>